<proteinExistence type="predicted"/>
<gene>
    <name evidence="1" type="ORF">LCGC14_0387650</name>
</gene>
<reference evidence="1" key="1">
    <citation type="journal article" date="2015" name="Nature">
        <title>Complex archaea that bridge the gap between prokaryotes and eukaryotes.</title>
        <authorList>
            <person name="Spang A."/>
            <person name="Saw J.H."/>
            <person name="Jorgensen S.L."/>
            <person name="Zaremba-Niedzwiedzka K."/>
            <person name="Martijn J."/>
            <person name="Lind A.E."/>
            <person name="van Eijk R."/>
            <person name="Schleper C."/>
            <person name="Guy L."/>
            <person name="Ettema T.J."/>
        </authorList>
    </citation>
    <scope>NUCLEOTIDE SEQUENCE</scope>
</reference>
<dbReference type="EMBL" id="LAZR01000321">
    <property type="protein sequence ID" value="KKN74723.1"/>
    <property type="molecule type" value="Genomic_DNA"/>
</dbReference>
<evidence type="ECO:0008006" key="2">
    <source>
        <dbReference type="Google" id="ProtNLM"/>
    </source>
</evidence>
<name>A0A0F9W9F0_9ZZZZ</name>
<organism evidence="1">
    <name type="scientific">marine sediment metagenome</name>
    <dbReference type="NCBI Taxonomy" id="412755"/>
    <lineage>
        <taxon>unclassified sequences</taxon>
        <taxon>metagenomes</taxon>
        <taxon>ecological metagenomes</taxon>
    </lineage>
</organism>
<sequence length="1301" mass="145240">MTIGQQVSGLSQPALDIFRKQLPQRLKEMGELERNTALEQLQQLPELAGLDFGEFQPIQSQVRQPVQQLQPPQQPEIPWWQQPLNWIRTIEEATGTFLAAPFTPSVPGTERLPWWQRERAEYEAWNEPSFQVQPLFRFPWTPEEERDKPWTIGVKGALEMVPWFATAIATAGLGASAALGTRAGISGLTRAAALGQRAIKPIVSVERAVTLAPFRAVGAVAKPVLKPLGKLLPSRLPQASRFVAPASEAIEKNITKDDWMRRVAQMFGRQPLTKSITEKIGGRAATVTQSIEDTTARALLIGARVQEILLSKGQTALSTLRANHPNPLRLFGVDEATGLTKIRTKAGFKGASKHISDIAEHPARYQLNAQQKSYIDQIHRVEDWVLDGLKESGIDVKLLKFDEFSHWVHREVIGKNVDDALLKIRTKGGRRIGSKGTWEKTRFYETAAEGVKAGIIYEPSLERVVELYVQSAAKRISDQRIAGMTAQFGETALQRAERQAPQVLVRAAATKREREAAGALVKVVNRAVRGEKIPEVTLQAMERRFPELGKQLRSLIGDTEGLKGLAVSARQAKEAAQAPFFKAKLARAKLIEKVGTPTLGTEATIAHPAFQGKIYPVEVANEIRKYWDDVGFAPLNKLATLSGEMRTLVAAADFSAMFIQGLPGIALHPKAWGSAAAKSFKAFLKPQEYQEYMVRNLDNLMERANFGGYVGGFEFMEAMPALQRTASQATRLAARSPAIGRTAIQQTYGRFEASFGAFGDVMRNEMWKGLKAGARSEADLMEIARHIDRMTGVMSSKGLGLGKVQRDFEQAFMFFAPRYTRAGFALVGDMLKGGFTGDQARKALGSMMAAGAVLYAGTAKAMGQEPNFDPTSGKFMTIEITDPVTGTTRHFGIGGMMTSLMRFGADAAASATGQGLNEPLDFVKMSRFDNPFLKFLFSKASPLTGFIEGMMFGHNYFGEPFENAGDYAGFLGEQVLPIALQAAFMEEGGLSPSAIAAEEVGLRTFPRSDWEKRNIVRDLLAQETYGMDWEQVGLQFGELAQIRLERENPELQAVTEKASETTSKMARGEGKVWDVWKKEGAAVEERYRQSIRTASTEFTVTGDGTTFREKADEASAIRRAMYGQREQNPEYAEINQYFNQPLTLETTTKMNPRDVARREYYQLMYTLDMYDQFGNYRFDEADRREQLFVQRYGQGMLDYVEEYMGAKWEEPSALQALKQARDVLQPYWDIERQIWSQLPQGLKQISDQIKILERTDPLQAKQMLFGYPLIVLARRQTALFKRQMKLTNPDIAQALNTFYRF</sequence>
<evidence type="ECO:0000313" key="1">
    <source>
        <dbReference type="EMBL" id="KKN74723.1"/>
    </source>
</evidence>
<protein>
    <recommendedName>
        <fullName evidence="2">Large polyvalent protein associated domain-containing protein</fullName>
    </recommendedName>
</protein>
<accession>A0A0F9W9F0</accession>
<comment type="caution">
    <text evidence="1">The sequence shown here is derived from an EMBL/GenBank/DDBJ whole genome shotgun (WGS) entry which is preliminary data.</text>
</comment>